<evidence type="ECO:0000313" key="2">
    <source>
        <dbReference type="Proteomes" id="UP000747542"/>
    </source>
</evidence>
<gene>
    <name evidence="1" type="ORF">Hamer_G006353</name>
</gene>
<sequence>MDIMTLLSPPSPLQQHLLSYFRDTYSYIAGSGLRLPGDTHSTSDLTLTLTWRDSAGQPTSVIYSLQGIYKSPDVRVHRVP</sequence>
<name>A0A8J5JQG6_HOMAM</name>
<protein>
    <submittedName>
        <fullName evidence="1">Uncharacterized protein</fullName>
    </submittedName>
</protein>
<organism evidence="1 2">
    <name type="scientific">Homarus americanus</name>
    <name type="common">American lobster</name>
    <dbReference type="NCBI Taxonomy" id="6706"/>
    <lineage>
        <taxon>Eukaryota</taxon>
        <taxon>Metazoa</taxon>
        <taxon>Ecdysozoa</taxon>
        <taxon>Arthropoda</taxon>
        <taxon>Crustacea</taxon>
        <taxon>Multicrustacea</taxon>
        <taxon>Malacostraca</taxon>
        <taxon>Eumalacostraca</taxon>
        <taxon>Eucarida</taxon>
        <taxon>Decapoda</taxon>
        <taxon>Pleocyemata</taxon>
        <taxon>Astacidea</taxon>
        <taxon>Nephropoidea</taxon>
        <taxon>Nephropidae</taxon>
        <taxon>Homarus</taxon>
    </lineage>
</organism>
<evidence type="ECO:0000313" key="1">
    <source>
        <dbReference type="EMBL" id="KAG7158968.1"/>
    </source>
</evidence>
<keyword evidence="2" id="KW-1185">Reference proteome</keyword>
<proteinExistence type="predicted"/>
<dbReference type="EMBL" id="JAHLQT010034244">
    <property type="protein sequence ID" value="KAG7158968.1"/>
    <property type="molecule type" value="Genomic_DNA"/>
</dbReference>
<dbReference type="AlphaFoldDB" id="A0A8J5JQG6"/>
<dbReference type="Proteomes" id="UP000747542">
    <property type="component" value="Unassembled WGS sequence"/>
</dbReference>
<accession>A0A8J5JQG6</accession>
<reference evidence="1" key="1">
    <citation type="journal article" date="2021" name="Sci. Adv.">
        <title>The American lobster genome reveals insights on longevity, neural, and immune adaptations.</title>
        <authorList>
            <person name="Polinski J.M."/>
            <person name="Zimin A.V."/>
            <person name="Clark K.F."/>
            <person name="Kohn A.B."/>
            <person name="Sadowski N."/>
            <person name="Timp W."/>
            <person name="Ptitsyn A."/>
            <person name="Khanna P."/>
            <person name="Romanova D.Y."/>
            <person name="Williams P."/>
            <person name="Greenwood S.J."/>
            <person name="Moroz L.L."/>
            <person name="Walt D.R."/>
            <person name="Bodnar A.G."/>
        </authorList>
    </citation>
    <scope>NUCLEOTIDE SEQUENCE</scope>
    <source>
        <strain evidence="1">GMGI-L3</strain>
    </source>
</reference>
<comment type="caution">
    <text evidence="1">The sequence shown here is derived from an EMBL/GenBank/DDBJ whole genome shotgun (WGS) entry which is preliminary data.</text>
</comment>